<protein>
    <submittedName>
        <fullName evidence="1">Winged helix DNA-binding protein</fullName>
    </submittedName>
</protein>
<reference evidence="1 2" key="1">
    <citation type="submission" date="2019-11" db="EMBL/GenBank/DDBJ databases">
        <authorList>
            <person name="Li X.-J."/>
            <person name="Feng X.-M."/>
        </authorList>
    </citation>
    <scope>NUCLEOTIDE SEQUENCE [LARGE SCALE GENOMIC DNA]</scope>
    <source>
        <strain evidence="1 2">XMNu-373</strain>
    </source>
</reference>
<evidence type="ECO:0000313" key="2">
    <source>
        <dbReference type="Proteomes" id="UP000460435"/>
    </source>
</evidence>
<dbReference type="AlphaFoldDB" id="A0A7K3MAD9"/>
<organism evidence="1 2">
    <name type="scientific">Phytoactinopolyspora mesophila</name>
    <dbReference type="NCBI Taxonomy" id="2650750"/>
    <lineage>
        <taxon>Bacteria</taxon>
        <taxon>Bacillati</taxon>
        <taxon>Actinomycetota</taxon>
        <taxon>Actinomycetes</taxon>
        <taxon>Jiangellales</taxon>
        <taxon>Jiangellaceae</taxon>
        <taxon>Phytoactinopolyspora</taxon>
    </lineage>
</organism>
<dbReference type="Gene3D" id="3.30.460.10">
    <property type="entry name" value="Beta Polymerase, domain 2"/>
    <property type="match status" value="1"/>
</dbReference>
<keyword evidence="2" id="KW-1185">Reference proteome</keyword>
<comment type="caution">
    <text evidence="1">The sequence shown here is derived from an EMBL/GenBank/DDBJ whole genome shotgun (WGS) entry which is preliminary data.</text>
</comment>
<sequence>MRIIGVDVDLTEPPTALTSRLTIAVLRSLASRRGSATTEQVRRTAGIGTAAGVRRVLEKLIEHGLVTDTGPATRPALYELNRDHVLYPAVQALLAAREALPRLLGESISQWRLIPVNASLFGSAARRDGGLHSDIDLLVIRPTGLAGDEPEWMQQLHDVRGQIHRWTGNHLQVLDRSWSGLVDLVHADEKIVAEWQRDAVTVHGRDLRDLLMELG</sequence>
<dbReference type="Proteomes" id="UP000460435">
    <property type="component" value="Unassembled WGS sequence"/>
</dbReference>
<dbReference type="GO" id="GO:0003677">
    <property type="term" value="F:DNA binding"/>
    <property type="evidence" value="ECO:0007669"/>
    <property type="project" value="UniProtKB-KW"/>
</dbReference>
<gene>
    <name evidence="1" type="ORF">F7O44_24765</name>
</gene>
<dbReference type="SUPFAM" id="SSF81301">
    <property type="entry name" value="Nucleotidyltransferase"/>
    <property type="match status" value="1"/>
</dbReference>
<proteinExistence type="predicted"/>
<name>A0A7K3MAD9_9ACTN</name>
<dbReference type="InterPro" id="IPR043519">
    <property type="entry name" value="NT_sf"/>
</dbReference>
<dbReference type="CDD" id="cd05403">
    <property type="entry name" value="NT_KNTase_like"/>
    <property type="match status" value="1"/>
</dbReference>
<accession>A0A7K3MAD9</accession>
<dbReference type="EMBL" id="WLZY01000011">
    <property type="protein sequence ID" value="NDL60291.1"/>
    <property type="molecule type" value="Genomic_DNA"/>
</dbReference>
<evidence type="ECO:0000313" key="1">
    <source>
        <dbReference type="EMBL" id="NDL60291.1"/>
    </source>
</evidence>
<keyword evidence="1" id="KW-0238">DNA-binding</keyword>